<evidence type="ECO:0000256" key="1">
    <source>
        <dbReference type="SAM" id="MobiDB-lite"/>
    </source>
</evidence>
<organism evidence="2 3">
    <name type="scientific">Stylosanthes scabra</name>
    <dbReference type="NCBI Taxonomy" id="79078"/>
    <lineage>
        <taxon>Eukaryota</taxon>
        <taxon>Viridiplantae</taxon>
        <taxon>Streptophyta</taxon>
        <taxon>Embryophyta</taxon>
        <taxon>Tracheophyta</taxon>
        <taxon>Spermatophyta</taxon>
        <taxon>Magnoliopsida</taxon>
        <taxon>eudicotyledons</taxon>
        <taxon>Gunneridae</taxon>
        <taxon>Pentapetalae</taxon>
        <taxon>rosids</taxon>
        <taxon>fabids</taxon>
        <taxon>Fabales</taxon>
        <taxon>Fabaceae</taxon>
        <taxon>Papilionoideae</taxon>
        <taxon>50 kb inversion clade</taxon>
        <taxon>dalbergioids sensu lato</taxon>
        <taxon>Dalbergieae</taxon>
        <taxon>Pterocarpus clade</taxon>
        <taxon>Stylosanthes</taxon>
    </lineage>
</organism>
<reference evidence="2 3" key="1">
    <citation type="journal article" date="2023" name="Plants (Basel)">
        <title>Bridging the Gap: Combining Genomics and Transcriptomics Approaches to Understand Stylosanthes scabra, an Orphan Legume from the Brazilian Caatinga.</title>
        <authorList>
            <person name="Ferreira-Neto J.R.C."/>
            <person name="da Silva M.D."/>
            <person name="Binneck E."/>
            <person name="de Melo N.F."/>
            <person name="da Silva R.H."/>
            <person name="de Melo A.L.T.M."/>
            <person name="Pandolfi V."/>
            <person name="Bustamante F.O."/>
            <person name="Brasileiro-Vidal A.C."/>
            <person name="Benko-Iseppon A.M."/>
        </authorList>
    </citation>
    <scope>NUCLEOTIDE SEQUENCE [LARGE SCALE GENOMIC DNA]</scope>
    <source>
        <tissue evidence="2">Leaves</tissue>
    </source>
</reference>
<comment type="caution">
    <text evidence="2">The sequence shown here is derived from an EMBL/GenBank/DDBJ whole genome shotgun (WGS) entry which is preliminary data.</text>
</comment>
<evidence type="ECO:0000313" key="2">
    <source>
        <dbReference type="EMBL" id="MED6154435.1"/>
    </source>
</evidence>
<name>A0ABU6U1C1_9FABA</name>
<accession>A0ABU6U1C1</accession>
<gene>
    <name evidence="2" type="ORF">PIB30_112497</name>
</gene>
<dbReference type="EMBL" id="JASCZI010098737">
    <property type="protein sequence ID" value="MED6154435.1"/>
    <property type="molecule type" value="Genomic_DNA"/>
</dbReference>
<feature type="region of interest" description="Disordered" evidence="1">
    <location>
        <begin position="1"/>
        <end position="27"/>
    </location>
</feature>
<keyword evidence="3" id="KW-1185">Reference proteome</keyword>
<dbReference type="Proteomes" id="UP001341840">
    <property type="component" value="Unassembled WGS sequence"/>
</dbReference>
<feature type="non-terminal residue" evidence="2">
    <location>
        <position position="75"/>
    </location>
</feature>
<feature type="compositionally biased region" description="Low complexity" evidence="1">
    <location>
        <begin position="1"/>
        <end position="11"/>
    </location>
</feature>
<proteinExistence type="predicted"/>
<feature type="non-terminal residue" evidence="2">
    <location>
        <position position="1"/>
    </location>
</feature>
<evidence type="ECO:0000313" key="3">
    <source>
        <dbReference type="Proteomes" id="UP001341840"/>
    </source>
</evidence>
<sequence>ISKGTVAATSAGSGGIGFTNAATSAGSRENRSVIFMPDYANNTAMQPVYISTIHYDSVAASNKEAFVAGQFSNGS</sequence>
<protein>
    <submittedName>
        <fullName evidence="2">Uncharacterized protein</fullName>
    </submittedName>
</protein>